<reference evidence="3 4" key="1">
    <citation type="submission" date="2018-10" db="EMBL/GenBank/DDBJ databases">
        <title>Fifty Aureobasidium pullulans genomes reveal a recombining polyextremotolerant generalist.</title>
        <authorList>
            <person name="Gostincar C."/>
            <person name="Turk M."/>
            <person name="Zajc J."/>
            <person name="Gunde-Cimerman N."/>
        </authorList>
    </citation>
    <scope>NUCLEOTIDE SEQUENCE [LARGE SCALE GENOMIC DNA]</scope>
    <source>
        <strain evidence="3 4">EXF-3844</strain>
    </source>
</reference>
<organism evidence="3 4">
    <name type="scientific">Aureobasidium pullulans</name>
    <name type="common">Black yeast</name>
    <name type="synonym">Pullularia pullulans</name>
    <dbReference type="NCBI Taxonomy" id="5580"/>
    <lineage>
        <taxon>Eukaryota</taxon>
        <taxon>Fungi</taxon>
        <taxon>Dikarya</taxon>
        <taxon>Ascomycota</taxon>
        <taxon>Pezizomycotina</taxon>
        <taxon>Dothideomycetes</taxon>
        <taxon>Dothideomycetidae</taxon>
        <taxon>Dothideales</taxon>
        <taxon>Saccotheciaceae</taxon>
        <taxon>Aureobasidium</taxon>
    </lineage>
</organism>
<proteinExistence type="predicted"/>
<feature type="compositionally biased region" description="Basic and acidic residues" evidence="2">
    <location>
        <begin position="826"/>
        <end position="838"/>
    </location>
</feature>
<evidence type="ECO:0000256" key="2">
    <source>
        <dbReference type="SAM" id="MobiDB-lite"/>
    </source>
</evidence>
<comment type="caution">
    <text evidence="3">The sequence shown here is derived from an EMBL/GenBank/DDBJ whole genome shotgun (WGS) entry which is preliminary data.</text>
</comment>
<feature type="compositionally biased region" description="Basic and acidic residues" evidence="2">
    <location>
        <begin position="343"/>
        <end position="352"/>
    </location>
</feature>
<feature type="compositionally biased region" description="Basic and acidic residues" evidence="2">
    <location>
        <begin position="522"/>
        <end position="541"/>
    </location>
</feature>
<accession>A0A4S9V616</accession>
<feature type="coiled-coil region" evidence="1">
    <location>
        <begin position="762"/>
        <end position="810"/>
    </location>
</feature>
<evidence type="ECO:0000313" key="4">
    <source>
        <dbReference type="Proteomes" id="UP000310121"/>
    </source>
</evidence>
<dbReference type="AlphaFoldDB" id="A0A4S9V616"/>
<keyword evidence="1" id="KW-0175">Coiled coil</keyword>
<feature type="region of interest" description="Disordered" evidence="2">
    <location>
        <begin position="818"/>
        <end position="860"/>
    </location>
</feature>
<protein>
    <submittedName>
        <fullName evidence="3">Uncharacterized protein</fullName>
    </submittedName>
</protein>
<feature type="compositionally biased region" description="Polar residues" evidence="2">
    <location>
        <begin position="331"/>
        <end position="341"/>
    </location>
</feature>
<evidence type="ECO:0000256" key="1">
    <source>
        <dbReference type="SAM" id="Coils"/>
    </source>
</evidence>
<sequence>MSYRTNKYEIKEKIYLLLKDVFQGTRKDASQQEIQEKLKKVQGNPDLDALESLYPKISIFRNAALLARKGLFEVDEKKNLTYLDATGAARAEAPLVRRAIDTTTYTDPWTKSTYDVMYHAVKQNFRGTPRNETKQAFVERLENLMAASQEVRELKEQYGFGRICANLRQMIRAGLFLVDYDLHPSREQAIVAASKISGERVTTTKAIREGSEHDLNLLLNDRLESSKHAHLMRKDNVPSSLSAHHDQRSTAVEVDNEEIEENNHLVEEIAPPATLPWSIVRLPNMNKVEPSKNRNLVPGPNRLRMFEAQQTFMALDDDMNECMSMAVSSTGIPALPTSPTLENRMDEQKDPSISKPSTSEPTRLPALQELGLGSGLGQELNLSGLQLDALEPEDTPSFLHILEPVENKHATANKKSQASVTLEDAVSPTDLWTYVSESKEVSEDAPDAPDALQLSSQNNLLAQTEYTIDQTAPLPKMNLIRIGTDSCLAAWRYKPVEPIKMRYKSPETDMKSATESSPDTQSKPDTDSKPEKIADQKRSTQIDEFGMIDLDEHEATIPKSESFEVADDPQETCSEQQKERKSLLREAEESLRKADRPNPKARDGPRAKDMVKNKVPEEISQNAMMPVPETYDLYLPYRVQYKLLTYLQASLETVCFGYLKREHSHTLEGSDSLREVEYPENLELPQYVNIFREHVEFDSQALNKYLDKPVKYLYNSLVWLRHYTVHRRQVNIGYLYVWVNDARSLAKLVGDSKAAEQFETTQLKLERLLAGLKRRRVKYEDKLLAKVKELAAKRAELDRLEKEAMETYVKDVKRSKTRAENSLSVKLEDLVPEPEKAQDVSSPEPASGGILSGLKSLVGA</sequence>
<feature type="region of interest" description="Disordered" evidence="2">
    <location>
        <begin position="559"/>
        <end position="611"/>
    </location>
</feature>
<evidence type="ECO:0000313" key="3">
    <source>
        <dbReference type="EMBL" id="THZ47042.1"/>
    </source>
</evidence>
<name>A0A4S9V616_AURPU</name>
<gene>
    <name evidence="3" type="ORF">D6C90_04114</name>
</gene>
<feature type="compositionally biased region" description="Basic and acidic residues" evidence="2">
    <location>
        <begin position="576"/>
        <end position="611"/>
    </location>
</feature>
<feature type="region of interest" description="Disordered" evidence="2">
    <location>
        <begin position="331"/>
        <end position="363"/>
    </location>
</feature>
<dbReference type="EMBL" id="QZBN01000311">
    <property type="protein sequence ID" value="THZ47042.1"/>
    <property type="molecule type" value="Genomic_DNA"/>
</dbReference>
<dbReference type="Proteomes" id="UP000310121">
    <property type="component" value="Unassembled WGS sequence"/>
</dbReference>
<feature type="region of interest" description="Disordered" evidence="2">
    <location>
        <begin position="504"/>
        <end position="544"/>
    </location>
</feature>